<evidence type="ECO:0000313" key="3">
    <source>
        <dbReference type="Proteomes" id="UP000075420"/>
    </source>
</evidence>
<accession>A0A150P498</accession>
<dbReference type="EMBL" id="JELY01003165">
    <property type="protein sequence ID" value="KYF50523.1"/>
    <property type="molecule type" value="Genomic_DNA"/>
</dbReference>
<gene>
    <name evidence="2" type="ORF">BE08_02370</name>
</gene>
<feature type="transmembrane region" description="Helical" evidence="1">
    <location>
        <begin position="625"/>
        <end position="647"/>
    </location>
</feature>
<dbReference type="AlphaFoldDB" id="A0A150P498"/>
<organism evidence="2 3">
    <name type="scientific">Sorangium cellulosum</name>
    <name type="common">Polyangium cellulosum</name>
    <dbReference type="NCBI Taxonomy" id="56"/>
    <lineage>
        <taxon>Bacteria</taxon>
        <taxon>Pseudomonadati</taxon>
        <taxon>Myxococcota</taxon>
        <taxon>Polyangia</taxon>
        <taxon>Polyangiales</taxon>
        <taxon>Polyangiaceae</taxon>
        <taxon>Sorangium</taxon>
    </lineage>
</organism>
<evidence type="ECO:0000313" key="2">
    <source>
        <dbReference type="EMBL" id="KYF50523.1"/>
    </source>
</evidence>
<keyword evidence="1" id="KW-0472">Membrane</keyword>
<keyword evidence="1" id="KW-1133">Transmembrane helix</keyword>
<protein>
    <submittedName>
        <fullName evidence="2">Uncharacterized protein</fullName>
    </submittedName>
</protein>
<keyword evidence="1" id="KW-0812">Transmembrane</keyword>
<feature type="transmembrane region" description="Helical" evidence="1">
    <location>
        <begin position="592"/>
        <end position="613"/>
    </location>
</feature>
<proteinExistence type="predicted"/>
<sequence length="781" mass="83660">MAKLPSVRYIWTAEDERIARGGAPDAQGAFVTPYGVPAAGVPRCATFAAGTEVEVDLERSGWGEPWRARRFHCGKPFYEWHKPAEIPGSIGTLAELCKYLRERDPGAYPETIYGEKRLADPGPENPAKMLFDYWENSRYRYATVREGFDWKTYASRPGSIAVRKDGVGIEYVLRKLTPLPKAVAAPGAQKRLIDEPSFLVEHYIQEVADAAANIRMLLRTSEEVMRARYQIIYRLQALRAIAEASGTNPEAGMASQGWEIVKRVDEVLPRAQKLLVEQPITISSGTEVQRALDIFKSRREFTMDAVAELRVEQKKLRGLLLEPSAHAKAIKDWAVASHAGLLQGHPNIRDLLDRLTATMAEGHMALGECGAPGDEDVLLVLLDKMRDSHAVKPEDIDGDSPTAVALSLVGKGASLATTLVGNLAGPPSLSIALLQIYATRRFIPLAKESLAQLNAIPSGIMTSAFRVEKWKALADRLVEHLPEGTVKDEVKVALLMQDQKRLAGLHAEVGEAVAGSAQQTVPWKGVMVILGLISTIVAISEAAGAGDKSAPLVALDFASNVTAVASVSLGAYETFMTVVGRLEPMSEMIANAGNLVGGVSSVLGCVSGFVAYLDSYEKADGYGMVSSMFGVAGSLGMATVAAAAYFTSVSMPLVAAVALACLLASGAVSVAQIMESLENKATSVNKICAGLVNSVRKHFLGQYIEARDATILFAMEDLDRIAKEGFLPSAKNDYFVVTFLAKSGLSADVIRQVVSSSALANTPFGSSPFAPALGARAPGLR</sequence>
<evidence type="ECO:0000256" key="1">
    <source>
        <dbReference type="SAM" id="Phobius"/>
    </source>
</evidence>
<comment type="caution">
    <text evidence="2">The sequence shown here is derived from an EMBL/GenBank/DDBJ whole genome shotgun (WGS) entry which is preliminary data.</text>
</comment>
<feature type="transmembrane region" description="Helical" evidence="1">
    <location>
        <begin position="653"/>
        <end position="673"/>
    </location>
</feature>
<name>A0A150P498_SORCE</name>
<reference evidence="2 3" key="1">
    <citation type="submission" date="2014-02" db="EMBL/GenBank/DDBJ databases">
        <title>The small core and large imbalanced accessory genome model reveals a collaborative survival strategy of Sorangium cellulosum strains in nature.</title>
        <authorList>
            <person name="Han K."/>
            <person name="Peng R."/>
            <person name="Blom J."/>
            <person name="Li Y.-Z."/>
        </authorList>
    </citation>
    <scope>NUCLEOTIDE SEQUENCE [LARGE SCALE GENOMIC DNA]</scope>
    <source>
        <strain evidence="2 3">So0157-25</strain>
    </source>
</reference>
<dbReference type="Proteomes" id="UP000075420">
    <property type="component" value="Unassembled WGS sequence"/>
</dbReference>